<organism evidence="2 3">
    <name type="scientific">Chryseobacterium viscerum</name>
    <dbReference type="NCBI Taxonomy" id="1037377"/>
    <lineage>
        <taxon>Bacteria</taxon>
        <taxon>Pseudomonadati</taxon>
        <taxon>Bacteroidota</taxon>
        <taxon>Flavobacteriia</taxon>
        <taxon>Flavobacteriales</taxon>
        <taxon>Weeksellaceae</taxon>
        <taxon>Chryseobacterium group</taxon>
        <taxon>Chryseobacterium</taxon>
    </lineage>
</organism>
<dbReference type="AlphaFoldDB" id="A0A316WRU8"/>
<sequence>MAKKRKKKGNNKQPKRTVPRERRLQSAKQWLPTYTGKHLVRAYARRYHTDLLCSITELRMLGIVIPEEYEAAVKRSVEVNIAQKKQNKESALAKSKGLIWDQDEHFAFIVGYTNGGAPYGLRWDELTEKERELYSEDEKLL</sequence>
<evidence type="ECO:0000313" key="3">
    <source>
        <dbReference type="Proteomes" id="UP000236413"/>
    </source>
</evidence>
<accession>A0A316WRU8</accession>
<protein>
    <submittedName>
        <fullName evidence="2">Uncharacterized protein</fullName>
    </submittedName>
</protein>
<feature type="compositionally biased region" description="Basic residues" evidence="1">
    <location>
        <begin position="1"/>
        <end position="17"/>
    </location>
</feature>
<feature type="region of interest" description="Disordered" evidence="1">
    <location>
        <begin position="1"/>
        <end position="24"/>
    </location>
</feature>
<evidence type="ECO:0000256" key="1">
    <source>
        <dbReference type="SAM" id="MobiDB-lite"/>
    </source>
</evidence>
<dbReference type="EMBL" id="PPEG02000002">
    <property type="protein sequence ID" value="PWN64164.1"/>
    <property type="molecule type" value="Genomic_DNA"/>
</dbReference>
<gene>
    <name evidence="2" type="ORF">C1634_006105</name>
</gene>
<dbReference type="Proteomes" id="UP000236413">
    <property type="component" value="Unassembled WGS sequence"/>
</dbReference>
<evidence type="ECO:0000313" key="2">
    <source>
        <dbReference type="EMBL" id="PWN64164.1"/>
    </source>
</evidence>
<proteinExistence type="predicted"/>
<reference evidence="2 3" key="1">
    <citation type="submission" date="2018-04" db="EMBL/GenBank/DDBJ databases">
        <title>Chryseobacterium oncorhynchi 701B-08T from rainbow trout, and Chryseobacterium viscerum 687B-08T from diseased fish.</title>
        <authorList>
            <person name="Jeong J.-J."/>
            <person name="Lee Y.J."/>
            <person name="Pathiraja D."/>
            <person name="Park B."/>
            <person name="Choi I.-G."/>
            <person name="Kim K.D."/>
        </authorList>
    </citation>
    <scope>NUCLEOTIDE SEQUENCE [LARGE SCALE GENOMIC DNA]</scope>
    <source>
        <strain evidence="2 3">687B-08</strain>
    </source>
</reference>
<name>A0A316WRU8_9FLAO</name>
<comment type="caution">
    <text evidence="2">The sequence shown here is derived from an EMBL/GenBank/DDBJ whole genome shotgun (WGS) entry which is preliminary data.</text>
</comment>